<keyword evidence="4" id="KW-1185">Reference proteome</keyword>
<dbReference type="PANTHER" id="PTHR43155">
    <property type="entry name" value="CYCLIC DI-GMP PHOSPHODIESTERASE PA4108-RELATED"/>
    <property type="match status" value="1"/>
</dbReference>
<reference evidence="3 4" key="1">
    <citation type="submission" date="2020-08" db="EMBL/GenBank/DDBJ databases">
        <title>Genomic Encyclopedia of Type Strains, Phase IV (KMG-IV): sequencing the most valuable type-strain genomes for metagenomic binning, comparative biology and taxonomic classification.</title>
        <authorList>
            <person name="Goeker M."/>
        </authorList>
    </citation>
    <scope>NUCLEOTIDE SEQUENCE [LARGE SCALE GENOMIC DNA]</scope>
    <source>
        <strain evidence="3 4">DSM 22359</strain>
    </source>
</reference>
<dbReference type="Pfam" id="PF13487">
    <property type="entry name" value="HD_5"/>
    <property type="match status" value="1"/>
</dbReference>
<evidence type="ECO:0000313" key="3">
    <source>
        <dbReference type="EMBL" id="MBB5320333.1"/>
    </source>
</evidence>
<evidence type="ECO:0000313" key="4">
    <source>
        <dbReference type="Proteomes" id="UP000591735"/>
    </source>
</evidence>
<gene>
    <name evidence="3" type="ORF">HNR38_000805</name>
</gene>
<dbReference type="InterPro" id="IPR021812">
    <property type="entry name" value="DUF3391"/>
</dbReference>
<dbReference type="AlphaFoldDB" id="A0A840U7Y0"/>
<dbReference type="EMBL" id="JACHFE010000002">
    <property type="protein sequence ID" value="MBB5320333.1"/>
    <property type="molecule type" value="Genomic_DNA"/>
</dbReference>
<comment type="caution">
    <text evidence="3">The sequence shown here is derived from an EMBL/GenBank/DDBJ whole genome shotgun (WGS) entry which is preliminary data.</text>
</comment>
<dbReference type="Gene3D" id="1.10.3210.10">
    <property type="entry name" value="Hypothetical protein af1432"/>
    <property type="match status" value="1"/>
</dbReference>
<feature type="domain" description="HD-GYP" evidence="2">
    <location>
        <begin position="156"/>
        <end position="351"/>
    </location>
</feature>
<evidence type="ECO:0000259" key="2">
    <source>
        <dbReference type="PROSITE" id="PS51832"/>
    </source>
</evidence>
<dbReference type="InterPro" id="IPR003607">
    <property type="entry name" value="HD/PDEase_dom"/>
</dbReference>
<dbReference type="CDD" id="cd00077">
    <property type="entry name" value="HDc"/>
    <property type="match status" value="1"/>
</dbReference>
<dbReference type="Pfam" id="PF11871">
    <property type="entry name" value="DUF3391"/>
    <property type="match status" value="1"/>
</dbReference>
<protein>
    <submittedName>
        <fullName evidence="3">HD-GYP domain-containing protein (C-di-GMP phosphodiesterase class II)</fullName>
    </submittedName>
</protein>
<dbReference type="InterPro" id="IPR037522">
    <property type="entry name" value="HD_GYP_dom"/>
</dbReference>
<proteinExistence type="predicted"/>
<dbReference type="PROSITE" id="PS51832">
    <property type="entry name" value="HD_GYP"/>
    <property type="match status" value="1"/>
</dbReference>
<name>A0A840U7Y0_9GAMM</name>
<dbReference type="Proteomes" id="UP000591735">
    <property type="component" value="Unassembled WGS sequence"/>
</dbReference>
<dbReference type="PANTHER" id="PTHR43155:SF2">
    <property type="entry name" value="CYCLIC DI-GMP PHOSPHODIESTERASE PA4108"/>
    <property type="match status" value="1"/>
</dbReference>
<dbReference type="SUPFAM" id="SSF109604">
    <property type="entry name" value="HD-domain/PDEase-like"/>
    <property type="match status" value="1"/>
</dbReference>
<dbReference type="GO" id="GO:0008081">
    <property type="term" value="F:phosphoric diester hydrolase activity"/>
    <property type="evidence" value="ECO:0007669"/>
    <property type="project" value="UniProtKB-ARBA"/>
</dbReference>
<accession>A0A840U7Y0</accession>
<sequence>MGVRQQKIAVHDLEIGMFVSDLDRPWHETPFPVQGFHIRSQDDVQALVSHCRWVMIDVAESRGSLSQDPVAGRNGVFSQRSGRRGRGREALELPPLSIREPVAYSESRVPLQKELKASKRLLADAEQALGQTFRSLDSEQGPDFRPAAAITRRMAASVIRQPNALLWLSRTRQYDDFVYRHALNTAVWAMVCGRQLGLNEELLNHLGMGCLLSQVGKTALPRELLAREHQLSPEDFATYRGYVGRGVDMLAQSGLPRAVMTVVQYHRERHNGSGFPKGVRGDRIPLLAKVAGIAEFFESVITPRGEHKPLTPARAVSMLYEMRNIEFQEDLVESFIQSIGVYPTGSLVELSDGQRGVVVSHSPERRLMPRVMVMQGADRQPLKAARVIDLVRFNQSRGSGDALTVRDCLPYGTDGLDPEHFDVTGGESRWSLGRLIGR</sequence>
<dbReference type="RefSeq" id="WP_183700039.1">
    <property type="nucleotide sequence ID" value="NZ_JACHFE010000002.1"/>
</dbReference>
<evidence type="ECO:0000256" key="1">
    <source>
        <dbReference type="SAM" id="MobiDB-lite"/>
    </source>
</evidence>
<organism evidence="3 4">
    <name type="scientific">Marinobacter oulmenensis</name>
    <dbReference type="NCBI Taxonomy" id="643747"/>
    <lineage>
        <taxon>Bacteria</taxon>
        <taxon>Pseudomonadati</taxon>
        <taxon>Pseudomonadota</taxon>
        <taxon>Gammaproteobacteria</taxon>
        <taxon>Pseudomonadales</taxon>
        <taxon>Marinobacteraceae</taxon>
        <taxon>Marinobacter</taxon>
    </lineage>
</organism>
<feature type="region of interest" description="Disordered" evidence="1">
    <location>
        <begin position="65"/>
        <end position="87"/>
    </location>
</feature>